<gene>
    <name evidence="2" type="ORF">ACFQ38_08855</name>
</gene>
<dbReference type="RefSeq" id="WP_336823682.1">
    <property type="nucleotide sequence ID" value="NZ_JBHTLT010000042.1"/>
</dbReference>
<reference evidence="3" key="1">
    <citation type="journal article" date="2019" name="Int. J. Syst. Evol. Microbiol.">
        <title>The Global Catalogue of Microorganisms (GCM) 10K type strain sequencing project: providing services to taxonomists for standard genome sequencing and annotation.</title>
        <authorList>
            <consortium name="The Broad Institute Genomics Platform"/>
            <consortium name="The Broad Institute Genome Sequencing Center for Infectious Disease"/>
            <person name="Wu L."/>
            <person name="Ma J."/>
        </authorList>
    </citation>
    <scope>NUCLEOTIDE SEQUENCE [LARGE SCALE GENOMIC DNA]</scope>
    <source>
        <strain evidence="3">CCUG 53915</strain>
    </source>
</reference>
<comment type="subcellular location">
    <subcellularLocation>
        <location evidence="1">Cytoplasm</location>
    </subcellularLocation>
</comment>
<protein>
    <submittedName>
        <fullName evidence="2">Uncharacterized protein</fullName>
    </submittedName>
</protein>
<sequence length="114" mass="13388">MLGTNSSTRRQIRRAMEKGFELIALDSPTDSDLIRFKDFYNAFARDKRTDLCNEYHLETMKLLREQNALMITYLQDSDGETLCYRVYITDGHLVNNLYSASHFRLKDDQPSKKI</sequence>
<evidence type="ECO:0000256" key="1">
    <source>
        <dbReference type="ARBA" id="ARBA00004496"/>
    </source>
</evidence>
<keyword evidence="3" id="KW-1185">Reference proteome</keyword>
<evidence type="ECO:0000313" key="2">
    <source>
        <dbReference type="EMBL" id="MFD1205212.1"/>
    </source>
</evidence>
<dbReference type="Gene3D" id="3.40.630.30">
    <property type="match status" value="1"/>
</dbReference>
<organism evidence="2 3">
    <name type="scientific">Sporosarcina contaminans</name>
    <dbReference type="NCBI Taxonomy" id="633403"/>
    <lineage>
        <taxon>Bacteria</taxon>
        <taxon>Bacillati</taxon>
        <taxon>Bacillota</taxon>
        <taxon>Bacilli</taxon>
        <taxon>Bacillales</taxon>
        <taxon>Caryophanaceae</taxon>
        <taxon>Sporosarcina</taxon>
    </lineage>
</organism>
<accession>A0ABW3U0W2</accession>
<name>A0ABW3U0W2_9BACL</name>
<dbReference type="EMBL" id="JBHTLT010000042">
    <property type="protein sequence ID" value="MFD1205212.1"/>
    <property type="molecule type" value="Genomic_DNA"/>
</dbReference>
<evidence type="ECO:0000313" key="3">
    <source>
        <dbReference type="Proteomes" id="UP001597231"/>
    </source>
</evidence>
<dbReference type="PROSITE" id="PS51191">
    <property type="entry name" value="FEMABX"/>
    <property type="match status" value="1"/>
</dbReference>
<proteinExistence type="predicted"/>
<dbReference type="SUPFAM" id="SSF55729">
    <property type="entry name" value="Acyl-CoA N-acyltransferases (Nat)"/>
    <property type="match status" value="1"/>
</dbReference>
<dbReference type="Proteomes" id="UP001597231">
    <property type="component" value="Unassembled WGS sequence"/>
</dbReference>
<dbReference type="InterPro" id="IPR016181">
    <property type="entry name" value="Acyl_CoA_acyltransferase"/>
</dbReference>
<dbReference type="InterPro" id="IPR003447">
    <property type="entry name" value="FEMABX"/>
</dbReference>
<comment type="caution">
    <text evidence="2">The sequence shown here is derived from an EMBL/GenBank/DDBJ whole genome shotgun (WGS) entry which is preliminary data.</text>
</comment>